<gene>
    <name evidence="2" type="ORF">ACFP3V_19685</name>
</gene>
<evidence type="ECO:0000313" key="2">
    <source>
        <dbReference type="EMBL" id="MFC5909427.1"/>
    </source>
</evidence>
<proteinExistence type="predicted"/>
<dbReference type="RefSeq" id="WP_380585216.1">
    <property type="nucleotide sequence ID" value="NZ_JBHSQJ010000082.1"/>
</dbReference>
<evidence type="ECO:0000313" key="3">
    <source>
        <dbReference type="Proteomes" id="UP001596174"/>
    </source>
</evidence>
<protein>
    <submittedName>
        <fullName evidence="2">Uncharacterized protein</fullName>
    </submittedName>
</protein>
<name>A0ABW1G791_9ACTN</name>
<comment type="caution">
    <text evidence="2">The sequence shown here is derived from an EMBL/GenBank/DDBJ whole genome shotgun (WGS) entry which is preliminary data.</text>
</comment>
<sequence>MSGESELREQLQALVSERPEVPSPAPMVMGQVRRSRRRRRSVGVLAIAAAVAGGVLVGVDRPAAQQGPAAPGASRLCRVELPAGWVHALQPGVYRVTQGQVLAASPDGQVIFLRDGERILQLVGGRETVVLSLPPGHEWRVDGSTEGAWFAFGLRTSSEPDYTRFFLWNTATAKLRQIPLSTSGKPARVLTSWTLGASYLAWETAVSPVPGGMEEQQRQVMRLSDGAVRSLPQLPLFYAGATTYSVTDGRITAADAWTQQPAAVPKALAAAFHMNGTISYRAVDGTFGWGEGNSSATGGPATQNVWDSASATLTEVRASPGDFVRGVDPLGDGYALASFAVKGHQEAAQTWLIDLRSHGYAPLTDQQAGSLSSPDRVIPLTQLSRLPGCGS</sequence>
<reference evidence="3" key="1">
    <citation type="journal article" date="2019" name="Int. J. Syst. Evol. Microbiol.">
        <title>The Global Catalogue of Microorganisms (GCM) 10K type strain sequencing project: providing services to taxonomists for standard genome sequencing and annotation.</title>
        <authorList>
            <consortium name="The Broad Institute Genomics Platform"/>
            <consortium name="The Broad Institute Genome Sequencing Center for Infectious Disease"/>
            <person name="Wu L."/>
            <person name="Ma J."/>
        </authorList>
    </citation>
    <scope>NUCLEOTIDE SEQUENCE [LARGE SCALE GENOMIC DNA]</scope>
    <source>
        <strain evidence="3">JCM 4816</strain>
    </source>
</reference>
<evidence type="ECO:0000256" key="1">
    <source>
        <dbReference type="SAM" id="Phobius"/>
    </source>
</evidence>
<keyword evidence="1" id="KW-0812">Transmembrane</keyword>
<keyword evidence="1" id="KW-1133">Transmembrane helix</keyword>
<feature type="transmembrane region" description="Helical" evidence="1">
    <location>
        <begin position="42"/>
        <end position="59"/>
    </location>
</feature>
<accession>A0ABW1G791</accession>
<keyword evidence="3" id="KW-1185">Reference proteome</keyword>
<keyword evidence="1" id="KW-0472">Membrane</keyword>
<organism evidence="2 3">
    <name type="scientific">Streptacidiphilus monticola</name>
    <dbReference type="NCBI Taxonomy" id="2161674"/>
    <lineage>
        <taxon>Bacteria</taxon>
        <taxon>Bacillati</taxon>
        <taxon>Actinomycetota</taxon>
        <taxon>Actinomycetes</taxon>
        <taxon>Kitasatosporales</taxon>
        <taxon>Streptomycetaceae</taxon>
        <taxon>Streptacidiphilus</taxon>
    </lineage>
</organism>
<dbReference type="EMBL" id="JBHSQJ010000082">
    <property type="protein sequence ID" value="MFC5909427.1"/>
    <property type="molecule type" value="Genomic_DNA"/>
</dbReference>
<dbReference type="Proteomes" id="UP001596174">
    <property type="component" value="Unassembled WGS sequence"/>
</dbReference>